<dbReference type="PANTHER" id="PTHR46354">
    <property type="entry name" value="DOG1 DOMAIN-CONTAINING PROTEIN"/>
    <property type="match status" value="1"/>
</dbReference>
<dbReference type="OMA" id="NESERQM"/>
<protein>
    <recommendedName>
        <fullName evidence="1">DOG1 domain-containing protein</fullName>
    </recommendedName>
</protein>
<organism evidence="2">
    <name type="scientific">Eucalyptus grandis</name>
    <name type="common">Flooded gum</name>
    <dbReference type="NCBI Taxonomy" id="71139"/>
    <lineage>
        <taxon>Eukaryota</taxon>
        <taxon>Viridiplantae</taxon>
        <taxon>Streptophyta</taxon>
        <taxon>Embryophyta</taxon>
        <taxon>Tracheophyta</taxon>
        <taxon>Spermatophyta</taxon>
        <taxon>Magnoliopsida</taxon>
        <taxon>eudicotyledons</taxon>
        <taxon>Gunneridae</taxon>
        <taxon>Pentapetalae</taxon>
        <taxon>rosids</taxon>
        <taxon>malvids</taxon>
        <taxon>Myrtales</taxon>
        <taxon>Myrtaceae</taxon>
        <taxon>Myrtoideae</taxon>
        <taxon>Eucalypteae</taxon>
        <taxon>Eucalyptus</taxon>
    </lineage>
</organism>
<dbReference type="InterPro" id="IPR025422">
    <property type="entry name" value="TGA_domain"/>
</dbReference>
<dbReference type="EMBL" id="KK198756">
    <property type="protein sequence ID" value="KCW76103.1"/>
    <property type="molecule type" value="Genomic_DNA"/>
</dbReference>
<accession>A0A059CCC4</accession>
<dbReference type="InterPro" id="IPR051886">
    <property type="entry name" value="Seed_Dev/Stress_Resp_Reg"/>
</dbReference>
<proteinExistence type="predicted"/>
<gene>
    <name evidence="2" type="ORF">EUGRSUZ_D00482</name>
</gene>
<dbReference type="GO" id="GO:0043565">
    <property type="term" value="F:sequence-specific DNA binding"/>
    <property type="evidence" value="ECO:0007669"/>
    <property type="project" value="InterPro"/>
</dbReference>
<dbReference type="PANTHER" id="PTHR46354:SF7">
    <property type="entry name" value="PROTEIN DOG1-LIKE 1"/>
    <property type="match status" value="1"/>
</dbReference>
<dbReference type="InParanoid" id="A0A059CCC4"/>
<evidence type="ECO:0000313" key="2">
    <source>
        <dbReference type="EMBL" id="KCW76103.1"/>
    </source>
</evidence>
<reference evidence="2" key="1">
    <citation type="submission" date="2013-07" db="EMBL/GenBank/DDBJ databases">
        <title>The genome of Eucalyptus grandis.</title>
        <authorList>
            <person name="Schmutz J."/>
            <person name="Hayes R."/>
            <person name="Myburg A."/>
            <person name="Tuskan G."/>
            <person name="Grattapaglia D."/>
            <person name="Rokhsar D.S."/>
        </authorList>
    </citation>
    <scope>NUCLEOTIDE SEQUENCE</scope>
    <source>
        <tissue evidence="2">Leaf extractions</tissue>
    </source>
</reference>
<dbReference type="AlphaFoldDB" id="A0A059CCC4"/>
<dbReference type="STRING" id="71139.A0A059CCC4"/>
<dbReference type="Gramene" id="KCW76103">
    <property type="protein sequence ID" value="KCW76103"/>
    <property type="gene ID" value="EUGRSUZ_D00482"/>
</dbReference>
<dbReference type="PROSITE" id="PS51806">
    <property type="entry name" value="DOG1"/>
    <property type="match status" value="1"/>
</dbReference>
<evidence type="ECO:0000259" key="1">
    <source>
        <dbReference type="PROSITE" id="PS51806"/>
    </source>
</evidence>
<dbReference type="GO" id="GO:0006351">
    <property type="term" value="P:DNA-templated transcription"/>
    <property type="evidence" value="ECO:0007669"/>
    <property type="project" value="InterPro"/>
</dbReference>
<name>A0A059CCC4_EUCGR</name>
<feature type="domain" description="DOG1" evidence="1">
    <location>
        <begin position="1"/>
        <end position="110"/>
    </location>
</feature>
<sequence length="114" mass="12999">MYLHLQGTIEEEEKQTRQMASLEEKIVDQPIVTITRRMDCTAEPGQEADIALNESERQMLAIMEKADGLRLDTREEMVGALPPVHAVDVLAAIRKPHLCIHEWGKRRDHNRGMG</sequence>